<dbReference type="PANTHER" id="PTHR38445:SF6">
    <property type="entry name" value="GNTR-FAMILY TRANSCRIPTIONAL REGULATOR"/>
    <property type="match status" value="1"/>
</dbReference>
<dbReference type="EMBL" id="BJUN01000005">
    <property type="protein sequence ID" value="GEK58240.1"/>
    <property type="molecule type" value="Genomic_DNA"/>
</dbReference>
<dbReference type="SUPFAM" id="SSF46785">
    <property type="entry name" value="Winged helix' DNA-binding domain"/>
    <property type="match status" value="1"/>
</dbReference>
<dbReference type="InterPro" id="IPR000524">
    <property type="entry name" value="Tscrpt_reg_HTH_GntR"/>
</dbReference>
<gene>
    <name evidence="5" type="primary">yhcF</name>
    <name evidence="5" type="ORF">MHA01_11450</name>
</gene>
<dbReference type="PROSITE" id="PS50949">
    <property type="entry name" value="HTH_GNTR"/>
    <property type="match status" value="1"/>
</dbReference>
<evidence type="ECO:0000313" key="5">
    <source>
        <dbReference type="EMBL" id="GEK58240.1"/>
    </source>
</evidence>
<feature type="domain" description="HTH gntR-type" evidence="4">
    <location>
        <begin position="9"/>
        <end position="77"/>
    </location>
</feature>
<dbReference type="PANTHER" id="PTHR38445">
    <property type="entry name" value="HTH-TYPE TRANSCRIPTIONAL REPRESSOR YTRA"/>
    <property type="match status" value="1"/>
</dbReference>
<dbReference type="AlphaFoldDB" id="A0A510Y4H4"/>
<dbReference type="STRING" id="1371.GCA_900166605_02650"/>
<dbReference type="CDD" id="cd07377">
    <property type="entry name" value="WHTH_GntR"/>
    <property type="match status" value="1"/>
</dbReference>
<dbReference type="RefSeq" id="WP_094908351.1">
    <property type="nucleotide sequence ID" value="NZ_BJUN01000005.1"/>
</dbReference>
<keyword evidence="6" id="KW-1185">Reference proteome</keyword>
<comment type="caution">
    <text evidence="5">The sequence shown here is derived from an EMBL/GenBank/DDBJ whole genome shotgun (WGS) entry which is preliminary data.</text>
</comment>
<organism evidence="5 6">
    <name type="scientific">Marinococcus halophilus</name>
    <dbReference type="NCBI Taxonomy" id="1371"/>
    <lineage>
        <taxon>Bacteria</taxon>
        <taxon>Bacillati</taxon>
        <taxon>Bacillota</taxon>
        <taxon>Bacilli</taxon>
        <taxon>Bacillales</taxon>
        <taxon>Bacillaceae</taxon>
        <taxon>Marinococcus</taxon>
    </lineage>
</organism>
<evidence type="ECO:0000256" key="1">
    <source>
        <dbReference type="ARBA" id="ARBA00023015"/>
    </source>
</evidence>
<keyword evidence="2" id="KW-0238">DNA-binding</keyword>
<dbReference type="GO" id="GO:0003677">
    <property type="term" value="F:DNA binding"/>
    <property type="evidence" value="ECO:0007669"/>
    <property type="project" value="UniProtKB-KW"/>
</dbReference>
<dbReference type="InterPro" id="IPR036390">
    <property type="entry name" value="WH_DNA-bd_sf"/>
</dbReference>
<name>A0A510Y4H4_MARHA</name>
<evidence type="ECO:0000313" key="6">
    <source>
        <dbReference type="Proteomes" id="UP000321051"/>
    </source>
</evidence>
<dbReference type="Proteomes" id="UP000321051">
    <property type="component" value="Unassembled WGS sequence"/>
</dbReference>
<keyword evidence="1" id="KW-0805">Transcription regulation</keyword>
<dbReference type="Gene3D" id="1.10.10.10">
    <property type="entry name" value="Winged helix-like DNA-binding domain superfamily/Winged helix DNA-binding domain"/>
    <property type="match status" value="1"/>
</dbReference>
<accession>A0A510Y4H4</accession>
<evidence type="ECO:0000256" key="3">
    <source>
        <dbReference type="ARBA" id="ARBA00023163"/>
    </source>
</evidence>
<reference evidence="5 6" key="1">
    <citation type="submission" date="2019-07" db="EMBL/GenBank/DDBJ databases">
        <title>Whole genome shotgun sequence of Marinococcus halophilus NBRC 102359.</title>
        <authorList>
            <person name="Hosoyama A."/>
            <person name="Uohara A."/>
            <person name="Ohji S."/>
            <person name="Ichikawa N."/>
        </authorList>
    </citation>
    <scope>NUCLEOTIDE SEQUENCE [LARGE SCALE GENOMIC DNA]</scope>
    <source>
        <strain evidence="5 6">NBRC 102359</strain>
    </source>
</reference>
<dbReference type="InterPro" id="IPR036388">
    <property type="entry name" value="WH-like_DNA-bd_sf"/>
</dbReference>
<evidence type="ECO:0000256" key="2">
    <source>
        <dbReference type="ARBA" id="ARBA00023125"/>
    </source>
</evidence>
<dbReference type="GO" id="GO:0003700">
    <property type="term" value="F:DNA-binding transcription factor activity"/>
    <property type="evidence" value="ECO:0007669"/>
    <property type="project" value="InterPro"/>
</dbReference>
<dbReference type="SMART" id="SM00345">
    <property type="entry name" value="HTH_GNTR"/>
    <property type="match status" value="1"/>
</dbReference>
<protein>
    <submittedName>
        <fullName evidence="5">Putative HTH-type transcriptional regulator YhcF</fullName>
    </submittedName>
</protein>
<sequence>MAYTFDNSRPIYQQIIDTIHGNIIRGEWPPGTKLPSVRALAVDFGVNPNTVSRTYSELERTGVLEMKRGQGTFVTENEATIQQLKQQLMHQRIKEFMNEMESLGMSKAEIRQGIDTYRKDDDHDNL</sequence>
<keyword evidence="3" id="KW-0804">Transcription</keyword>
<proteinExistence type="predicted"/>
<evidence type="ECO:0000259" key="4">
    <source>
        <dbReference type="PROSITE" id="PS50949"/>
    </source>
</evidence>
<dbReference type="Pfam" id="PF00392">
    <property type="entry name" value="GntR"/>
    <property type="match status" value="1"/>
</dbReference>
<dbReference type="OrthoDB" id="362473at2"/>